<sequence length="237" mass="26446">MSQRQKAKAAKADRASFFLVKPATALTRKGRSPTKDGGDTRSEEEPPPSPEKWMDEFVKAHNSLADKLQEIDSTLHDQALKRADMEDRSRHNNLRIRGIPESVLNPALHNYLLDMFQALTPETHPDQLIIDWAHRLRRPKHLPNSTARDVIVRVHFYHAREVVRALPRPKNLYGLVGGNPTVPQKPDTSHDHIALTRDCIPLGLPGKAINSLLGRTACCGLIVSGQGEIQKLGPRGN</sequence>
<dbReference type="AlphaFoldDB" id="A0AAD1WTC0"/>
<evidence type="ECO:0000313" key="3">
    <source>
        <dbReference type="Proteomes" id="UP001295444"/>
    </source>
</evidence>
<dbReference type="Proteomes" id="UP001295444">
    <property type="component" value="Chromosome 11"/>
</dbReference>
<dbReference type="EMBL" id="OW240922">
    <property type="protein sequence ID" value="CAH2321447.1"/>
    <property type="molecule type" value="Genomic_DNA"/>
</dbReference>
<feature type="region of interest" description="Disordered" evidence="1">
    <location>
        <begin position="21"/>
        <end position="53"/>
    </location>
</feature>
<gene>
    <name evidence="2" type="ORF">PECUL_23A050573</name>
</gene>
<proteinExistence type="predicted"/>
<evidence type="ECO:0000256" key="1">
    <source>
        <dbReference type="SAM" id="MobiDB-lite"/>
    </source>
</evidence>
<dbReference type="Gene3D" id="3.30.70.1820">
    <property type="entry name" value="L1 transposable element, RRM domain"/>
    <property type="match status" value="1"/>
</dbReference>
<name>A0AAD1WTC0_PELCU</name>
<accession>A0AAD1WTC0</accession>
<feature type="compositionally biased region" description="Basic and acidic residues" evidence="1">
    <location>
        <begin position="33"/>
        <end position="44"/>
    </location>
</feature>
<keyword evidence="3" id="KW-1185">Reference proteome</keyword>
<organism evidence="2 3">
    <name type="scientific">Pelobates cultripes</name>
    <name type="common">Western spadefoot toad</name>
    <dbReference type="NCBI Taxonomy" id="61616"/>
    <lineage>
        <taxon>Eukaryota</taxon>
        <taxon>Metazoa</taxon>
        <taxon>Chordata</taxon>
        <taxon>Craniata</taxon>
        <taxon>Vertebrata</taxon>
        <taxon>Euteleostomi</taxon>
        <taxon>Amphibia</taxon>
        <taxon>Batrachia</taxon>
        <taxon>Anura</taxon>
        <taxon>Pelobatoidea</taxon>
        <taxon>Pelobatidae</taxon>
        <taxon>Pelobates</taxon>
    </lineage>
</organism>
<evidence type="ECO:0000313" key="2">
    <source>
        <dbReference type="EMBL" id="CAH2321447.1"/>
    </source>
</evidence>
<protein>
    <submittedName>
        <fullName evidence="2">Uncharacterized protein</fullName>
    </submittedName>
</protein>
<reference evidence="2" key="1">
    <citation type="submission" date="2022-03" db="EMBL/GenBank/DDBJ databases">
        <authorList>
            <person name="Alioto T."/>
            <person name="Alioto T."/>
            <person name="Gomez Garrido J."/>
        </authorList>
    </citation>
    <scope>NUCLEOTIDE SEQUENCE</scope>
</reference>